<dbReference type="GO" id="GO:0031428">
    <property type="term" value="C:box C/D methylation guide snoRNP complex"/>
    <property type="evidence" value="ECO:0007669"/>
    <property type="project" value="InterPro"/>
</dbReference>
<dbReference type="Pfam" id="PF08156">
    <property type="entry name" value="NOP5NT"/>
    <property type="match status" value="1"/>
</dbReference>
<dbReference type="SMART" id="SM00931">
    <property type="entry name" value="NOSIC"/>
    <property type="match status" value="1"/>
</dbReference>
<dbReference type="SUPFAM" id="SSF89124">
    <property type="entry name" value="Nop domain"/>
    <property type="match status" value="1"/>
</dbReference>
<evidence type="ECO:0000313" key="9">
    <source>
        <dbReference type="Proteomes" id="UP000696573"/>
    </source>
</evidence>
<reference evidence="8" key="1">
    <citation type="submission" date="2021-10" db="EMBL/GenBank/DDBJ databases">
        <authorList>
            <person name="Piombo E."/>
        </authorList>
    </citation>
    <scope>NUCLEOTIDE SEQUENCE</scope>
</reference>
<dbReference type="InterPro" id="IPR036070">
    <property type="entry name" value="Nop_dom_sf"/>
</dbReference>
<dbReference type="OrthoDB" id="6780543at2759"/>
<comment type="caution">
    <text evidence="8">The sequence shown here is derived from an EMBL/GenBank/DDBJ whole genome shotgun (WGS) entry which is preliminary data.</text>
</comment>
<keyword evidence="4" id="KW-0539">Nucleus</keyword>
<dbReference type="Pfam" id="PF01798">
    <property type="entry name" value="Nop"/>
    <property type="match status" value="1"/>
</dbReference>
<evidence type="ECO:0000259" key="7">
    <source>
        <dbReference type="PROSITE" id="PS51358"/>
    </source>
</evidence>
<dbReference type="AlphaFoldDB" id="A0A9N9YW36"/>
<feature type="domain" description="Nop" evidence="7">
    <location>
        <begin position="301"/>
        <end position="419"/>
    </location>
</feature>
<dbReference type="GO" id="GO:0030515">
    <property type="term" value="F:snoRNA binding"/>
    <property type="evidence" value="ECO:0007669"/>
    <property type="project" value="InterPro"/>
</dbReference>
<feature type="compositionally biased region" description="Basic residues" evidence="6">
    <location>
        <begin position="596"/>
        <end position="614"/>
    </location>
</feature>
<dbReference type="GO" id="GO:0032040">
    <property type="term" value="C:small-subunit processome"/>
    <property type="evidence" value="ECO:0007669"/>
    <property type="project" value="InterPro"/>
</dbReference>
<dbReference type="Gene3D" id="1.10.246.90">
    <property type="entry name" value="Nop domain"/>
    <property type="match status" value="1"/>
</dbReference>
<comment type="subcellular location">
    <subcellularLocation>
        <location evidence="1">Nucleus</location>
        <location evidence="1">Nucleolus</location>
    </subcellularLocation>
</comment>
<feature type="compositionally biased region" description="Polar residues" evidence="6">
    <location>
        <begin position="544"/>
        <end position="555"/>
    </location>
</feature>
<proteinExistence type="inferred from homology"/>
<feature type="compositionally biased region" description="Polar residues" evidence="6">
    <location>
        <begin position="617"/>
        <end position="628"/>
    </location>
</feature>
<comment type="similarity">
    <text evidence="2">Belongs to the NOP5/NOP56 family.</text>
</comment>
<evidence type="ECO:0000256" key="2">
    <source>
        <dbReference type="ARBA" id="ARBA00009211"/>
    </source>
</evidence>
<feature type="region of interest" description="Disordered" evidence="6">
    <location>
        <begin position="441"/>
        <end position="564"/>
    </location>
</feature>
<dbReference type="Proteomes" id="UP000696573">
    <property type="component" value="Unassembled WGS sequence"/>
</dbReference>
<keyword evidence="9" id="KW-1185">Reference proteome</keyword>
<sequence length="628" mass="68520">MSEIDYALFEAPVGYAVFKVVHQADVVSLKTKEGQETANDLSKFGKMIKIVNFSPFRGQKEALSNINEISEGQLPEYLKEVLEINLPKSGKKSKITLGVAEKNLAGAIKNAFPGLNALTADTSDVCAELLRGIRVHASKLIEGLNDGDLEQAGRGLGHAYSRGRIMFDPKRNDQSIMQALATVEIDDKGTNNSYMRLRETYGWHFPELSKIESDNYTYTKLVQAIGRKEDLTDDKLHDIAAIVGEDGEKAQAIIEAAKISMGRELGEEDHKMIKGMIEPLIFTAEARKRTARDLEATLSTVAPNLQVLVGTMVAARLINAAGSLSTLAKYPASTLQILGAEKALFRALKSKSNTPKYGLIYHSTFIGRASVRDKGRISRYLANKCSIAARIDYFAEEPSTKWGEALKQQVEDRLQFYATGKRPAKNSDVMASVDSFGGLANEGADIDDASDAEDSDEEMVDAPVKEKKSKKSKEEKASKKEKKSKEDKKDKKRKRESDAAELVKADEDAVAGRQPSSSPQPAPAYPTQSHSDDAASSAGKNRMRSSASSETVAQSPSPPAANAFEVNEATVSKLKKMLSNKPKLRAQLKDLGKTLSAKHSRVSKPERKGKKAKAAKLSSTVLHSLLQE</sequence>
<organism evidence="8 9">
    <name type="scientific">Clonostachys rhizophaga</name>
    <dbReference type="NCBI Taxonomy" id="160324"/>
    <lineage>
        <taxon>Eukaryota</taxon>
        <taxon>Fungi</taxon>
        <taxon>Dikarya</taxon>
        <taxon>Ascomycota</taxon>
        <taxon>Pezizomycotina</taxon>
        <taxon>Sordariomycetes</taxon>
        <taxon>Hypocreomycetidae</taxon>
        <taxon>Hypocreales</taxon>
        <taxon>Bionectriaceae</taxon>
        <taxon>Clonostachys</taxon>
    </lineage>
</organism>
<feature type="compositionally biased region" description="Basic and acidic residues" evidence="6">
    <location>
        <begin position="472"/>
        <end position="507"/>
    </location>
</feature>
<dbReference type="EMBL" id="CABFNQ020000754">
    <property type="protein sequence ID" value="CAH0035336.1"/>
    <property type="molecule type" value="Genomic_DNA"/>
</dbReference>
<feature type="region of interest" description="Disordered" evidence="6">
    <location>
        <begin position="577"/>
        <end position="628"/>
    </location>
</feature>
<accession>A0A9N9YW36</accession>
<evidence type="ECO:0000256" key="5">
    <source>
        <dbReference type="ARBA" id="ARBA00040742"/>
    </source>
</evidence>
<dbReference type="InterPro" id="IPR042239">
    <property type="entry name" value="Nop_C"/>
</dbReference>
<dbReference type="Gene3D" id="1.10.287.4070">
    <property type="match status" value="1"/>
</dbReference>
<evidence type="ECO:0000256" key="3">
    <source>
        <dbReference type="ARBA" id="ARBA00022517"/>
    </source>
</evidence>
<name>A0A9N9YW36_9HYPO</name>
<dbReference type="InterPro" id="IPR002687">
    <property type="entry name" value="Nop_dom"/>
</dbReference>
<evidence type="ECO:0000313" key="8">
    <source>
        <dbReference type="EMBL" id="CAH0035336.1"/>
    </source>
</evidence>
<feature type="compositionally biased region" description="Acidic residues" evidence="6">
    <location>
        <begin position="444"/>
        <end position="460"/>
    </location>
</feature>
<protein>
    <recommendedName>
        <fullName evidence="5">Nucleolar protein 56</fullName>
    </recommendedName>
</protein>
<keyword evidence="3" id="KW-0690">Ribosome biogenesis</keyword>
<evidence type="ECO:0000256" key="1">
    <source>
        <dbReference type="ARBA" id="ARBA00004604"/>
    </source>
</evidence>
<feature type="compositionally biased region" description="Basic residues" evidence="6">
    <location>
        <begin position="577"/>
        <end position="586"/>
    </location>
</feature>
<dbReference type="GO" id="GO:0042254">
    <property type="term" value="P:ribosome biogenesis"/>
    <property type="evidence" value="ECO:0007669"/>
    <property type="project" value="UniProtKB-KW"/>
</dbReference>
<dbReference type="PROSITE" id="PS51358">
    <property type="entry name" value="NOP"/>
    <property type="match status" value="1"/>
</dbReference>
<evidence type="ECO:0000256" key="4">
    <source>
        <dbReference type="ARBA" id="ARBA00023242"/>
    </source>
</evidence>
<dbReference type="InterPro" id="IPR012974">
    <property type="entry name" value="NOP58/56_N"/>
</dbReference>
<dbReference type="PANTHER" id="PTHR10894:SF0">
    <property type="entry name" value="NUCLEOLAR PROTEIN 56"/>
    <property type="match status" value="1"/>
</dbReference>
<gene>
    <name evidence="8" type="ORF">CRHIZ90672A_00015439</name>
</gene>
<dbReference type="FunFam" id="1.10.246.90:FF:000001">
    <property type="entry name" value="Nucleolar protein 56"/>
    <property type="match status" value="1"/>
</dbReference>
<dbReference type="PANTHER" id="PTHR10894">
    <property type="entry name" value="NUCLEOLAR PROTEIN 5 NUCLEOLAR PROTEIN NOP5 NOP58"/>
    <property type="match status" value="1"/>
</dbReference>
<dbReference type="InterPro" id="IPR012976">
    <property type="entry name" value="NOSIC"/>
</dbReference>
<dbReference type="InterPro" id="IPR045056">
    <property type="entry name" value="Nop56/Nop58"/>
</dbReference>
<evidence type="ECO:0000256" key="6">
    <source>
        <dbReference type="SAM" id="MobiDB-lite"/>
    </source>
</evidence>